<organism evidence="1 2">
    <name type="scientific">Arthroderma otae (strain ATCC MYA-4605 / CBS 113480)</name>
    <name type="common">Microsporum canis</name>
    <dbReference type="NCBI Taxonomy" id="554155"/>
    <lineage>
        <taxon>Eukaryota</taxon>
        <taxon>Fungi</taxon>
        <taxon>Dikarya</taxon>
        <taxon>Ascomycota</taxon>
        <taxon>Pezizomycotina</taxon>
        <taxon>Eurotiomycetes</taxon>
        <taxon>Eurotiomycetidae</taxon>
        <taxon>Onygenales</taxon>
        <taxon>Arthrodermataceae</taxon>
        <taxon>Microsporum</taxon>
    </lineage>
</organism>
<dbReference type="eggNOG" id="ENOG502SSM9">
    <property type="taxonomic scope" value="Eukaryota"/>
</dbReference>
<dbReference type="AlphaFoldDB" id="C5FYK6"/>
<reference evidence="2" key="1">
    <citation type="journal article" date="2012" name="MBio">
        <title>Comparative genome analysis of Trichophyton rubrum and related dermatophytes reveals candidate genes involved in infection.</title>
        <authorList>
            <person name="Martinez D.A."/>
            <person name="Oliver B.G."/>
            <person name="Graeser Y."/>
            <person name="Goldberg J.M."/>
            <person name="Li W."/>
            <person name="Martinez-Rossi N.M."/>
            <person name="Monod M."/>
            <person name="Shelest E."/>
            <person name="Barton R.C."/>
            <person name="Birch E."/>
            <person name="Brakhage A.A."/>
            <person name="Chen Z."/>
            <person name="Gurr S.J."/>
            <person name="Heiman D."/>
            <person name="Heitman J."/>
            <person name="Kosti I."/>
            <person name="Rossi A."/>
            <person name="Saif S."/>
            <person name="Samalova M."/>
            <person name="Saunders C.W."/>
            <person name="Shea T."/>
            <person name="Summerbell R.C."/>
            <person name="Xu J."/>
            <person name="Young S."/>
            <person name="Zeng Q."/>
            <person name="Birren B.W."/>
            <person name="Cuomo C.A."/>
            <person name="White T.C."/>
        </authorList>
    </citation>
    <scope>NUCLEOTIDE SEQUENCE [LARGE SCALE GENOMIC DNA]</scope>
    <source>
        <strain evidence="2">ATCC MYA-4605 / CBS 113480</strain>
    </source>
</reference>
<dbReference type="VEuPathDB" id="FungiDB:MCYG_07423"/>
<gene>
    <name evidence="1" type="ORF">MCYG_07423</name>
</gene>
<keyword evidence="2" id="KW-1185">Reference proteome</keyword>
<evidence type="ECO:0000313" key="1">
    <source>
        <dbReference type="EMBL" id="EEQ34604.1"/>
    </source>
</evidence>
<dbReference type="OrthoDB" id="4184555at2759"/>
<protein>
    <submittedName>
        <fullName evidence="1">Uncharacterized protein</fullName>
    </submittedName>
</protein>
<sequence>MATSPTADLNPSQIDDPTVKDRLKEPFTWGWVVYRCSYGDEEIWQRMLKSLQKSVEDSLALYQRMDLLPSHRMTIMECKDKFDGATSHDIRDHFTNWVADTLVDKLVITPSESDQQMMREIYSPTPGPEWNLGTRHNFCLFVDDICLESLKHMSDPVIKLLGKKFGVREPGDRDYIVYPGWEDGDTDCEEEDVGWIYIEILDHVSLYDMLMQTDFWYDLYSRPPLMWNMFDRTMPDRHPTRREKAKTQN</sequence>
<dbReference type="RefSeq" id="XP_002843640.1">
    <property type="nucleotide sequence ID" value="XM_002843594.1"/>
</dbReference>
<dbReference type="HOGENOM" id="CLU_072615_5_0_1"/>
<accession>C5FYK6</accession>
<dbReference type="STRING" id="554155.C5FYK6"/>
<dbReference type="EMBL" id="DS995707">
    <property type="protein sequence ID" value="EEQ34604.1"/>
    <property type="molecule type" value="Genomic_DNA"/>
</dbReference>
<dbReference type="OMA" id="DVGWMYT"/>
<dbReference type="Proteomes" id="UP000002035">
    <property type="component" value="Unassembled WGS sequence"/>
</dbReference>
<dbReference type="GeneID" id="9230816"/>
<name>C5FYK6_ARTOC</name>
<proteinExistence type="predicted"/>
<evidence type="ECO:0000313" key="2">
    <source>
        <dbReference type="Proteomes" id="UP000002035"/>
    </source>
</evidence>